<keyword evidence="1" id="KW-0812">Transmembrane</keyword>
<feature type="transmembrane region" description="Helical" evidence="1">
    <location>
        <begin position="56"/>
        <end position="82"/>
    </location>
</feature>
<keyword evidence="1" id="KW-0472">Membrane</keyword>
<evidence type="ECO:0000256" key="1">
    <source>
        <dbReference type="SAM" id="Phobius"/>
    </source>
</evidence>
<dbReference type="Proteomes" id="UP000646053">
    <property type="component" value="Unassembled WGS sequence"/>
</dbReference>
<comment type="caution">
    <text evidence="2">The sequence shown here is derived from an EMBL/GenBank/DDBJ whole genome shotgun (WGS) entry which is preliminary data.</text>
</comment>
<dbReference type="RefSeq" id="WP_162424617.1">
    <property type="nucleotide sequence ID" value="NZ_WVIE01000024.1"/>
</dbReference>
<keyword evidence="1" id="KW-1133">Transmembrane helix</keyword>
<protein>
    <submittedName>
        <fullName evidence="2">DUF3611 family protein</fullName>
    </submittedName>
</protein>
<feature type="transmembrane region" description="Helical" evidence="1">
    <location>
        <begin position="150"/>
        <end position="179"/>
    </location>
</feature>
<proteinExistence type="predicted"/>
<dbReference type="InterPro" id="IPR022051">
    <property type="entry name" value="DUF3611"/>
</dbReference>
<accession>A0A8J7Z2C2</accession>
<dbReference type="PANTHER" id="PTHR34548">
    <property type="entry name" value="PROTEIN TIC 21, CHLOROPLASTIC"/>
    <property type="match status" value="1"/>
</dbReference>
<name>A0A8J7Z2C2_9CYAN</name>
<gene>
    <name evidence="2" type="ORF">GS601_17665</name>
</gene>
<dbReference type="PANTHER" id="PTHR34548:SF2">
    <property type="entry name" value="PROTEIN TIC 21, CHLOROPLASTIC"/>
    <property type="match status" value="1"/>
</dbReference>
<keyword evidence="3" id="KW-1185">Reference proteome</keyword>
<dbReference type="Pfam" id="PF12263">
    <property type="entry name" value="DUF3611"/>
    <property type="match status" value="1"/>
</dbReference>
<feature type="transmembrane region" description="Helical" evidence="1">
    <location>
        <begin position="20"/>
        <end position="44"/>
    </location>
</feature>
<reference evidence="2" key="1">
    <citation type="submission" date="2019-12" db="EMBL/GenBank/DDBJ databases">
        <title>High-Quality draft genome sequences of three cyanobacteria isolated from the limestone walls of the Old Cathedral of Coimbra.</title>
        <authorList>
            <person name="Tiago I."/>
            <person name="Soares F."/>
            <person name="Portugal A."/>
        </authorList>
    </citation>
    <scope>NUCLEOTIDE SEQUENCE</scope>
    <source>
        <strain evidence="2">A</strain>
    </source>
</reference>
<dbReference type="AlphaFoldDB" id="A0A8J7Z2C2"/>
<sequence>MTNRSDSTTIREIASSFRLIGWISFWVQLVLTVVSSAILAFAAVSTRTATNNPGTGVGVALTVGGILVLGFNMFWALTRYVAIGRRLKAPAVARPKKAEAVQALRTGLIASLIGILLALVGAEAIVGLLFGKAVNQGFAGFVNVDQSKFIQPIDILVVQASINVILAQFIATTASLWLLNKMSRQ</sequence>
<organism evidence="2 3">
    <name type="scientific">Myxacorys almedinensis A</name>
    <dbReference type="NCBI Taxonomy" id="2690445"/>
    <lineage>
        <taxon>Bacteria</taxon>
        <taxon>Bacillati</taxon>
        <taxon>Cyanobacteriota</taxon>
        <taxon>Cyanophyceae</taxon>
        <taxon>Leptolyngbyales</taxon>
        <taxon>Leptolyngbyaceae</taxon>
        <taxon>Myxacorys</taxon>
        <taxon>Myxacorys almedinensis</taxon>
    </lineage>
</organism>
<dbReference type="EMBL" id="WVIE01000024">
    <property type="protein sequence ID" value="NDJ19092.1"/>
    <property type="molecule type" value="Genomic_DNA"/>
</dbReference>
<evidence type="ECO:0000313" key="3">
    <source>
        <dbReference type="Proteomes" id="UP000646053"/>
    </source>
</evidence>
<evidence type="ECO:0000313" key="2">
    <source>
        <dbReference type="EMBL" id="NDJ19092.1"/>
    </source>
</evidence>
<feature type="transmembrane region" description="Helical" evidence="1">
    <location>
        <begin position="103"/>
        <end position="130"/>
    </location>
</feature>